<dbReference type="Gene3D" id="1.10.3720.10">
    <property type="entry name" value="MetI-like"/>
    <property type="match status" value="1"/>
</dbReference>
<keyword evidence="3" id="KW-1003">Cell membrane</keyword>
<dbReference type="CDD" id="cd06261">
    <property type="entry name" value="TM_PBP2"/>
    <property type="match status" value="1"/>
</dbReference>
<feature type="transmembrane region" description="Helical" evidence="7">
    <location>
        <begin position="7"/>
        <end position="26"/>
    </location>
</feature>
<evidence type="ECO:0000256" key="5">
    <source>
        <dbReference type="ARBA" id="ARBA00022989"/>
    </source>
</evidence>
<gene>
    <name evidence="9" type="ORF">S06H3_53527</name>
</gene>
<evidence type="ECO:0000256" key="2">
    <source>
        <dbReference type="ARBA" id="ARBA00022448"/>
    </source>
</evidence>
<keyword evidence="5 7" id="KW-1133">Transmembrane helix</keyword>
<organism evidence="9">
    <name type="scientific">marine sediment metagenome</name>
    <dbReference type="NCBI Taxonomy" id="412755"/>
    <lineage>
        <taxon>unclassified sequences</taxon>
        <taxon>metagenomes</taxon>
        <taxon>ecological metagenomes</taxon>
    </lineage>
</organism>
<reference evidence="9" key="1">
    <citation type="journal article" date="2014" name="Front. Microbiol.">
        <title>High frequency of phylogenetically diverse reductive dehalogenase-homologous genes in deep subseafloor sedimentary metagenomes.</title>
        <authorList>
            <person name="Kawai M."/>
            <person name="Futagami T."/>
            <person name="Toyoda A."/>
            <person name="Takaki Y."/>
            <person name="Nishi S."/>
            <person name="Hori S."/>
            <person name="Arai W."/>
            <person name="Tsubouchi T."/>
            <person name="Morono Y."/>
            <person name="Uchiyama I."/>
            <person name="Ito T."/>
            <person name="Fujiyama A."/>
            <person name="Inagaki F."/>
            <person name="Takami H."/>
        </authorList>
    </citation>
    <scope>NUCLEOTIDE SEQUENCE</scope>
    <source>
        <strain evidence="9">Expedition CK06-06</strain>
    </source>
</reference>
<dbReference type="PANTHER" id="PTHR32243">
    <property type="entry name" value="MALTOSE TRANSPORT SYSTEM PERMEASE-RELATED"/>
    <property type="match status" value="1"/>
</dbReference>
<proteinExistence type="predicted"/>
<dbReference type="PROSITE" id="PS50928">
    <property type="entry name" value="ABC_TM1"/>
    <property type="match status" value="1"/>
</dbReference>
<sequence>LILVYCTFNIAFAVWLLIGFFESFPVEIEEAAVIDGCSRAGAVLRVVIPVIAPGIVVTGLFCFIFSWNEFLFALILTREAAKTVTLQLSQFRTPTKILWGEMSALSLITIIPILVIVVFIQRYLVKGLAFGAVKG</sequence>
<evidence type="ECO:0000313" key="9">
    <source>
        <dbReference type="EMBL" id="GAI57187.1"/>
    </source>
</evidence>
<evidence type="ECO:0000259" key="8">
    <source>
        <dbReference type="PROSITE" id="PS50928"/>
    </source>
</evidence>
<evidence type="ECO:0000256" key="1">
    <source>
        <dbReference type="ARBA" id="ARBA00004651"/>
    </source>
</evidence>
<dbReference type="SUPFAM" id="SSF161098">
    <property type="entry name" value="MetI-like"/>
    <property type="match status" value="1"/>
</dbReference>
<keyword evidence="4 7" id="KW-0812">Transmembrane</keyword>
<dbReference type="GO" id="GO:0005886">
    <property type="term" value="C:plasma membrane"/>
    <property type="evidence" value="ECO:0007669"/>
    <property type="project" value="UniProtKB-SubCell"/>
</dbReference>
<keyword evidence="2" id="KW-0813">Transport</keyword>
<dbReference type="PANTHER" id="PTHR32243:SF18">
    <property type="entry name" value="INNER MEMBRANE ABC TRANSPORTER PERMEASE PROTEIN YCJP"/>
    <property type="match status" value="1"/>
</dbReference>
<accession>X1PLQ0</accession>
<dbReference type="AlphaFoldDB" id="X1PLQ0"/>
<dbReference type="GO" id="GO:0055085">
    <property type="term" value="P:transmembrane transport"/>
    <property type="evidence" value="ECO:0007669"/>
    <property type="project" value="InterPro"/>
</dbReference>
<dbReference type="Pfam" id="PF00528">
    <property type="entry name" value="BPD_transp_1"/>
    <property type="match status" value="1"/>
</dbReference>
<dbReference type="InterPro" id="IPR000515">
    <property type="entry name" value="MetI-like"/>
</dbReference>
<evidence type="ECO:0000256" key="6">
    <source>
        <dbReference type="ARBA" id="ARBA00023136"/>
    </source>
</evidence>
<feature type="transmembrane region" description="Helical" evidence="7">
    <location>
        <begin position="97"/>
        <end position="120"/>
    </location>
</feature>
<feature type="transmembrane region" description="Helical" evidence="7">
    <location>
        <begin position="46"/>
        <end position="76"/>
    </location>
</feature>
<evidence type="ECO:0000256" key="3">
    <source>
        <dbReference type="ARBA" id="ARBA00022475"/>
    </source>
</evidence>
<name>X1PLQ0_9ZZZZ</name>
<keyword evidence="6 7" id="KW-0472">Membrane</keyword>
<feature type="non-terminal residue" evidence="9">
    <location>
        <position position="1"/>
    </location>
</feature>
<comment type="caution">
    <text evidence="9">The sequence shown here is derived from an EMBL/GenBank/DDBJ whole genome shotgun (WGS) entry which is preliminary data.</text>
</comment>
<evidence type="ECO:0000256" key="4">
    <source>
        <dbReference type="ARBA" id="ARBA00022692"/>
    </source>
</evidence>
<comment type="subcellular location">
    <subcellularLocation>
        <location evidence="1">Cell membrane</location>
        <topology evidence="1">Multi-pass membrane protein</topology>
    </subcellularLocation>
</comment>
<dbReference type="InterPro" id="IPR050901">
    <property type="entry name" value="BP-dep_ABC_trans_perm"/>
</dbReference>
<dbReference type="InterPro" id="IPR035906">
    <property type="entry name" value="MetI-like_sf"/>
</dbReference>
<feature type="domain" description="ABC transmembrane type-1" evidence="8">
    <location>
        <begin position="1"/>
        <end position="120"/>
    </location>
</feature>
<protein>
    <recommendedName>
        <fullName evidence="8">ABC transmembrane type-1 domain-containing protein</fullName>
    </recommendedName>
</protein>
<evidence type="ECO:0000256" key="7">
    <source>
        <dbReference type="SAM" id="Phobius"/>
    </source>
</evidence>
<dbReference type="EMBL" id="BARV01034130">
    <property type="protein sequence ID" value="GAI57187.1"/>
    <property type="molecule type" value="Genomic_DNA"/>
</dbReference>